<name>A0A3A4JX40_9NOCA</name>
<proteinExistence type="predicted"/>
<keyword evidence="3" id="KW-1185">Reference proteome</keyword>
<comment type="caution">
    <text evidence="2">The sequence shown here is derived from an EMBL/GenBank/DDBJ whole genome shotgun (WGS) entry which is preliminary data.</text>
</comment>
<gene>
    <name evidence="2" type="ORF">D5S18_24995</name>
</gene>
<organism evidence="2 3">
    <name type="scientific">Nocardia panacis</name>
    <dbReference type="NCBI Taxonomy" id="2340916"/>
    <lineage>
        <taxon>Bacteria</taxon>
        <taxon>Bacillati</taxon>
        <taxon>Actinomycetota</taxon>
        <taxon>Actinomycetes</taxon>
        <taxon>Mycobacteriales</taxon>
        <taxon>Nocardiaceae</taxon>
        <taxon>Nocardia</taxon>
    </lineage>
</organism>
<sequence length="287" mass="31741">MRGQSEVGVTVDLMPFIYEGAQLRTIVIDGEPWFVAADACRMLDLRDTSSALKMVDEDDRTHLRRSDTPQFLRSIAPQVQSLIAVNESGLYALIFQSNKDTARRVRRWVTGEVLPAIRKTGGYGQAVNRLTPLEYARQLVAAEERAAIEEAARIEAEQHARALTAPASAWSHLAESSGDYSVADAAKVLSRDSNISIGRDRLFRFMQGEGWVFRDASTDAWKAYQTQVDTGRLVEKLGHPYLHEPSGERRLPAPTIRITAKGLAALHRRLGGGDALPIPTAAPQEEH</sequence>
<dbReference type="AlphaFoldDB" id="A0A3A4JX40"/>
<dbReference type="InterPro" id="IPR003497">
    <property type="entry name" value="BRO_N_domain"/>
</dbReference>
<evidence type="ECO:0000313" key="2">
    <source>
        <dbReference type="EMBL" id="RJO71431.1"/>
    </source>
</evidence>
<reference evidence="2 3" key="1">
    <citation type="submission" date="2018-09" db="EMBL/GenBank/DDBJ databases">
        <title>YIM PH21274 draft genome.</title>
        <authorList>
            <person name="Miao C."/>
        </authorList>
    </citation>
    <scope>NUCLEOTIDE SEQUENCE [LARGE SCALE GENOMIC DNA]</scope>
    <source>
        <strain evidence="2 3">YIM PH 21724</strain>
    </source>
</reference>
<dbReference type="EMBL" id="QZFU01000033">
    <property type="protein sequence ID" value="RJO71431.1"/>
    <property type="molecule type" value="Genomic_DNA"/>
</dbReference>
<dbReference type="Proteomes" id="UP000266677">
    <property type="component" value="Unassembled WGS sequence"/>
</dbReference>
<feature type="domain" description="Bro-N" evidence="1">
    <location>
        <begin position="10"/>
        <end position="121"/>
    </location>
</feature>
<dbReference type="InterPro" id="IPR005039">
    <property type="entry name" value="Ant_C"/>
</dbReference>
<protein>
    <recommendedName>
        <fullName evidence="1">Bro-N domain-containing protein</fullName>
    </recommendedName>
</protein>
<dbReference type="GO" id="GO:0003677">
    <property type="term" value="F:DNA binding"/>
    <property type="evidence" value="ECO:0007669"/>
    <property type="project" value="InterPro"/>
</dbReference>
<dbReference type="Pfam" id="PF02498">
    <property type="entry name" value="Bro-N"/>
    <property type="match status" value="1"/>
</dbReference>
<dbReference type="PROSITE" id="PS51750">
    <property type="entry name" value="BRO_N"/>
    <property type="match status" value="1"/>
</dbReference>
<dbReference type="SMART" id="SM01040">
    <property type="entry name" value="Bro-N"/>
    <property type="match status" value="1"/>
</dbReference>
<evidence type="ECO:0000313" key="3">
    <source>
        <dbReference type="Proteomes" id="UP000266677"/>
    </source>
</evidence>
<dbReference type="PANTHER" id="PTHR36180">
    <property type="entry name" value="DNA-BINDING PROTEIN-RELATED-RELATED"/>
    <property type="match status" value="1"/>
</dbReference>
<dbReference type="Pfam" id="PF03374">
    <property type="entry name" value="ANT"/>
    <property type="match status" value="1"/>
</dbReference>
<dbReference type="OrthoDB" id="9812611at2"/>
<accession>A0A3A4JX40</accession>
<evidence type="ECO:0000259" key="1">
    <source>
        <dbReference type="PROSITE" id="PS51750"/>
    </source>
</evidence>
<dbReference type="PANTHER" id="PTHR36180:SF2">
    <property type="entry name" value="BRO FAMILY PROTEIN"/>
    <property type="match status" value="1"/>
</dbReference>